<protein>
    <submittedName>
        <fullName evidence="1">Uncharacterized protein</fullName>
    </submittedName>
</protein>
<proteinExistence type="predicted"/>
<organism evidence="1">
    <name type="scientific">Picea glauca</name>
    <name type="common">White spruce</name>
    <name type="synonym">Pinus glauca</name>
    <dbReference type="NCBI Taxonomy" id="3330"/>
    <lineage>
        <taxon>Eukaryota</taxon>
        <taxon>Viridiplantae</taxon>
        <taxon>Streptophyta</taxon>
        <taxon>Embryophyta</taxon>
        <taxon>Tracheophyta</taxon>
        <taxon>Spermatophyta</taxon>
        <taxon>Pinopsida</taxon>
        <taxon>Pinidae</taxon>
        <taxon>Conifers I</taxon>
        <taxon>Pinales</taxon>
        <taxon>Pinaceae</taxon>
        <taxon>Picea</taxon>
    </lineage>
</organism>
<sequence>MVKYIPCATINLQASVKCSFCPSLATLKLNSVCDNLLLDGVITLEGSPLDPALIHCTEIPSRREPSIHHRKSM</sequence>
<dbReference type="EMBL" id="LKAM01000001">
    <property type="protein sequence ID" value="KUM51377.1"/>
    <property type="molecule type" value="Genomic_DNA"/>
</dbReference>
<evidence type="ECO:0000313" key="1">
    <source>
        <dbReference type="EMBL" id="KUM51377.1"/>
    </source>
</evidence>
<dbReference type="AlphaFoldDB" id="A0A101M5R9"/>
<name>A0A101M5R9_PICGL</name>
<accession>A0A101M5R9</accession>
<gene>
    <name evidence="1" type="ORF">ABT39_MTgene1224</name>
</gene>
<reference evidence="1" key="1">
    <citation type="journal article" date="2015" name="Genome Biol. Evol.">
        <title>Organellar Genomes of White Spruce (Picea glauca): Assembly and Annotation.</title>
        <authorList>
            <person name="Jackman S.D."/>
            <person name="Warren R.L."/>
            <person name="Gibb E.A."/>
            <person name="Vandervalk B.P."/>
            <person name="Mohamadi H."/>
            <person name="Chu J."/>
            <person name="Raymond A."/>
            <person name="Pleasance S."/>
            <person name="Coope R."/>
            <person name="Wildung M.R."/>
            <person name="Ritland C.E."/>
            <person name="Bousquet J."/>
            <person name="Jones S.J."/>
            <person name="Bohlmann J."/>
            <person name="Birol I."/>
        </authorList>
    </citation>
    <scope>NUCLEOTIDE SEQUENCE [LARGE SCALE GENOMIC DNA]</scope>
    <source>
        <tissue evidence="1">Flushing bud</tissue>
    </source>
</reference>
<keyword evidence="1" id="KW-0496">Mitochondrion</keyword>
<comment type="caution">
    <text evidence="1">The sequence shown here is derived from an EMBL/GenBank/DDBJ whole genome shotgun (WGS) entry which is preliminary data.</text>
</comment>
<geneLocation type="mitochondrion" evidence="1"/>